<feature type="region of interest" description="Disordered" evidence="2">
    <location>
        <begin position="823"/>
        <end position="881"/>
    </location>
</feature>
<feature type="compositionally biased region" description="Polar residues" evidence="2">
    <location>
        <begin position="374"/>
        <end position="390"/>
    </location>
</feature>
<evidence type="ECO:0000313" key="4">
    <source>
        <dbReference type="Proteomes" id="UP000008068"/>
    </source>
</evidence>
<feature type="region of interest" description="Disordered" evidence="2">
    <location>
        <begin position="294"/>
        <end position="428"/>
    </location>
</feature>
<feature type="coiled-coil region" evidence="1">
    <location>
        <begin position="672"/>
        <end position="713"/>
    </location>
</feature>
<dbReference type="Proteomes" id="UP000008068">
    <property type="component" value="Unassembled WGS sequence"/>
</dbReference>
<evidence type="ECO:0000256" key="2">
    <source>
        <dbReference type="SAM" id="MobiDB-lite"/>
    </source>
</evidence>
<feature type="compositionally biased region" description="Polar residues" evidence="2">
    <location>
        <begin position="823"/>
        <end position="838"/>
    </location>
</feature>
<feature type="compositionally biased region" description="Polar residues" evidence="2">
    <location>
        <begin position="397"/>
        <end position="421"/>
    </location>
</feature>
<sequence length="881" mass="98110">MDPPLRSLTREEALALYTVNVKIEDPEDPGYSTSAQTSAPNAVPSTPSSVAPTPNLPQHHTPHLTDGFAPSPTPSMLQDLALKTGAVLTSATSNPLPTSNEIPGSRSESVSLNPQIPAQPVYPSNVYSLFGITPNPAQSVLSSELSASFSADKFTPLPTSNENRNLGSRSNSRVSIDSMLGVTQNLSVPSQTVLMHQIDALSSFDKVEPLSTRSIPPPDFSLLDLSIPIQPDRLQTPPPLSSHRFAAPRSTDAFPALPIANNVQNSETRHFNPSNNEAAVLLEALFAKCIPSQPTANSSHVLPSGQVDRGRSSSPGQLRLIQPDATPTLPTPRASGGFPPFQTYNEFLKSQPKGSTLDSGTPTPPQPILPPPTAGNSQVYPSRQSESLQRGSVGPQHHQSTPSVQCSLSDAIQSHQKSIAGTTKHPTDNQIHPTGHCGQDQANLVWTPPAKPAAPIPKSGRDSTPPPPLEDQEKQHFATQSMLFIPPFRPEPPRFSTPPPLQTKLDVTSMKPSMHQYQSAAPGNHFSPFPNKPLAHQHSWANQPYPWAGKFPDMPMYPHPCHVPEVPPTQLKKAPTANQPPPKPKKYERVTQYEHRNLKEQHEMLTMYHRKLIGEHSELQKKYESVEKEKDCAQELVTTTQRELLAANEQNNHYKSCIDSLFQTVDSCLKQVDKFSQEMKNESRQRGEQQRRVSDLEGEIRNMRSSIDEFNEAKTDFIEVLKANKLDCDTFMEDTQKKTAKEFTGALQEALDTLKHFNYHENEESKRRIVEQEQSLKAVDEKWSKKFLETQERLAQLEDFKTKTEITKEFRSKCQSWLKIQRENGSFPSEEQSDSSPSYLGAQSEEPTDFVDVEEARRKRKKERKERKLDGAKKEKRRKVE</sequence>
<organism evidence="4">
    <name type="scientific">Caenorhabditis brenneri</name>
    <name type="common">Nematode worm</name>
    <dbReference type="NCBI Taxonomy" id="135651"/>
    <lineage>
        <taxon>Eukaryota</taxon>
        <taxon>Metazoa</taxon>
        <taxon>Ecdysozoa</taxon>
        <taxon>Nematoda</taxon>
        <taxon>Chromadorea</taxon>
        <taxon>Rhabditida</taxon>
        <taxon>Rhabditina</taxon>
        <taxon>Rhabditomorpha</taxon>
        <taxon>Rhabditoidea</taxon>
        <taxon>Rhabditidae</taxon>
        <taxon>Peloderinae</taxon>
        <taxon>Caenorhabditis</taxon>
    </lineage>
</organism>
<dbReference type="AlphaFoldDB" id="G0PBL2"/>
<evidence type="ECO:0000313" key="3">
    <source>
        <dbReference type="EMBL" id="EGT50525.1"/>
    </source>
</evidence>
<accession>G0PBL2</accession>
<feature type="compositionally biased region" description="Low complexity" evidence="2">
    <location>
        <begin position="37"/>
        <end position="53"/>
    </location>
</feature>
<feature type="coiled-coil region" evidence="1">
    <location>
        <begin position="609"/>
        <end position="643"/>
    </location>
</feature>
<feature type="compositionally biased region" description="Pro residues" evidence="2">
    <location>
        <begin position="362"/>
        <end position="373"/>
    </location>
</feature>
<feature type="region of interest" description="Disordered" evidence="2">
    <location>
        <begin position="449"/>
        <end position="474"/>
    </location>
</feature>
<reference evidence="4" key="1">
    <citation type="submission" date="2011-07" db="EMBL/GenBank/DDBJ databases">
        <authorList>
            <consortium name="Caenorhabditis brenneri Sequencing and Analysis Consortium"/>
            <person name="Wilson R.K."/>
        </authorList>
    </citation>
    <scope>NUCLEOTIDE SEQUENCE [LARGE SCALE GENOMIC DNA]</scope>
    <source>
        <strain evidence="4">PB2801</strain>
    </source>
</reference>
<dbReference type="HOGENOM" id="CLU_326847_0_0_1"/>
<feature type="region of interest" description="Disordered" evidence="2">
    <location>
        <begin position="90"/>
        <end position="113"/>
    </location>
</feature>
<protein>
    <submittedName>
        <fullName evidence="3">Uncharacterized protein</fullName>
    </submittedName>
</protein>
<dbReference type="InParanoid" id="G0PBL2"/>
<keyword evidence="4" id="KW-1185">Reference proteome</keyword>
<dbReference type="EMBL" id="GL380214">
    <property type="protein sequence ID" value="EGT50525.1"/>
    <property type="molecule type" value="Genomic_DNA"/>
</dbReference>
<evidence type="ECO:0000256" key="1">
    <source>
        <dbReference type="SAM" id="Coils"/>
    </source>
</evidence>
<keyword evidence="1" id="KW-0175">Coiled coil</keyword>
<name>G0PBL2_CAEBE</name>
<gene>
    <name evidence="3" type="ORF">CAEBREN_04000</name>
</gene>
<feature type="region of interest" description="Disordered" evidence="2">
    <location>
        <begin position="23"/>
        <end position="76"/>
    </location>
</feature>
<proteinExistence type="predicted"/>